<evidence type="ECO:0000256" key="1">
    <source>
        <dbReference type="SAM" id="MobiDB-lite"/>
    </source>
</evidence>
<keyword evidence="3" id="KW-1185">Reference proteome</keyword>
<sequence>MQLPMASVQPALSTERDSAGESEIFQEKKVVNEKADMIDNLVDISVYDMISILNLLQLKYQYMAINMGVDCETRKIFNLTLRHQMFRRIRRPLYRIRF</sequence>
<evidence type="ECO:0000313" key="3">
    <source>
        <dbReference type="Proteomes" id="UP000447434"/>
    </source>
</evidence>
<accession>A0A6A4QUG8</accession>
<protein>
    <submittedName>
        <fullName evidence="2">Uncharacterized protein</fullName>
    </submittedName>
</protein>
<feature type="region of interest" description="Disordered" evidence="1">
    <location>
        <begin position="1"/>
        <end position="22"/>
    </location>
</feature>
<reference evidence="3" key="1">
    <citation type="journal article" date="2020" name="Nat. Commun.">
        <title>Genome sequence of the cluster root forming white lupin.</title>
        <authorList>
            <person name="Hufnagel B."/>
            <person name="Marques A."/>
            <person name="Soriano A."/>
            <person name="Marques L."/>
            <person name="Divol F."/>
            <person name="Doumas P."/>
            <person name="Sallet E."/>
            <person name="Mancinotti D."/>
            <person name="Carrere S."/>
            <person name="Marande W."/>
            <person name="Arribat S."/>
            <person name="Keller J."/>
            <person name="Huneau C."/>
            <person name="Blein T."/>
            <person name="Aime D."/>
            <person name="Laguerre M."/>
            <person name="Taylor J."/>
            <person name="Schubert V."/>
            <person name="Nelson M."/>
            <person name="Geu-Flores F."/>
            <person name="Crespi M."/>
            <person name="Gallardo-Guerrero K."/>
            <person name="Delaux P.-M."/>
            <person name="Salse J."/>
            <person name="Berges H."/>
            <person name="Guyot R."/>
            <person name="Gouzy J."/>
            <person name="Peret B."/>
        </authorList>
    </citation>
    <scope>NUCLEOTIDE SEQUENCE [LARGE SCALE GENOMIC DNA]</scope>
    <source>
        <strain evidence="3">cv. Amiga</strain>
    </source>
</reference>
<gene>
    <name evidence="2" type="ORF">Lalb_Chr03g0031521</name>
</gene>
<organism evidence="2 3">
    <name type="scientific">Lupinus albus</name>
    <name type="common">White lupine</name>
    <name type="synonym">Lupinus termis</name>
    <dbReference type="NCBI Taxonomy" id="3870"/>
    <lineage>
        <taxon>Eukaryota</taxon>
        <taxon>Viridiplantae</taxon>
        <taxon>Streptophyta</taxon>
        <taxon>Embryophyta</taxon>
        <taxon>Tracheophyta</taxon>
        <taxon>Spermatophyta</taxon>
        <taxon>Magnoliopsida</taxon>
        <taxon>eudicotyledons</taxon>
        <taxon>Gunneridae</taxon>
        <taxon>Pentapetalae</taxon>
        <taxon>rosids</taxon>
        <taxon>fabids</taxon>
        <taxon>Fabales</taxon>
        <taxon>Fabaceae</taxon>
        <taxon>Papilionoideae</taxon>
        <taxon>50 kb inversion clade</taxon>
        <taxon>genistoids sensu lato</taxon>
        <taxon>core genistoids</taxon>
        <taxon>Genisteae</taxon>
        <taxon>Lupinus</taxon>
    </lineage>
</organism>
<dbReference type="EMBL" id="WOCE01000003">
    <property type="protein sequence ID" value="KAE9617072.1"/>
    <property type="molecule type" value="Genomic_DNA"/>
</dbReference>
<dbReference type="AlphaFoldDB" id="A0A6A4QUG8"/>
<evidence type="ECO:0000313" key="2">
    <source>
        <dbReference type="EMBL" id="KAE9617072.1"/>
    </source>
</evidence>
<comment type="caution">
    <text evidence="2">The sequence shown here is derived from an EMBL/GenBank/DDBJ whole genome shotgun (WGS) entry which is preliminary data.</text>
</comment>
<name>A0A6A4QUG8_LUPAL</name>
<proteinExistence type="predicted"/>
<dbReference type="Proteomes" id="UP000447434">
    <property type="component" value="Chromosome 3"/>
</dbReference>